<gene>
    <name evidence="2" type="ORF">ACFPZN_49960</name>
</gene>
<comment type="caution">
    <text evidence="2">The sequence shown here is derived from an EMBL/GenBank/DDBJ whole genome shotgun (WGS) entry which is preliminary data.</text>
</comment>
<sequence length="186" mass="20875">MRKIFAFFVVTADGYYEGPNGEFDWPNVDQEFMDFSVEQLDEIGTLVFGRITYDMVAAHWPTPQAREDAPAVADRMNATPKIVVSRTLQRADWADTRLLADDVAGELTKLKQQPGKDIAIFGSSNLTVSLLDLGLVDELRIMVHPIVLSEGKSLFHTAEHRIPLELTGTRAFKSGNVMLYYRPLTN</sequence>
<reference evidence="3" key="1">
    <citation type="journal article" date="2019" name="Int. J. Syst. Evol. Microbiol.">
        <title>The Global Catalogue of Microorganisms (GCM) 10K type strain sequencing project: providing services to taxonomists for standard genome sequencing and annotation.</title>
        <authorList>
            <consortium name="The Broad Institute Genomics Platform"/>
            <consortium name="The Broad Institute Genome Sequencing Center for Infectious Disease"/>
            <person name="Wu L."/>
            <person name="Ma J."/>
        </authorList>
    </citation>
    <scope>NUCLEOTIDE SEQUENCE [LARGE SCALE GENOMIC DNA]</scope>
    <source>
        <strain evidence="3">KCTC 42087</strain>
    </source>
</reference>
<dbReference type="PANTHER" id="PTHR38011:SF11">
    <property type="entry name" value="2,5-DIAMINO-6-RIBOSYLAMINO-4(3H)-PYRIMIDINONE 5'-PHOSPHATE REDUCTASE"/>
    <property type="match status" value="1"/>
</dbReference>
<proteinExistence type="predicted"/>
<name>A0ABW1AGS9_9ACTN</name>
<organism evidence="2 3">
    <name type="scientific">Actinomadura rugatobispora</name>
    <dbReference type="NCBI Taxonomy" id="1994"/>
    <lineage>
        <taxon>Bacteria</taxon>
        <taxon>Bacillati</taxon>
        <taxon>Actinomycetota</taxon>
        <taxon>Actinomycetes</taxon>
        <taxon>Streptosporangiales</taxon>
        <taxon>Thermomonosporaceae</taxon>
        <taxon>Actinomadura</taxon>
    </lineage>
</organism>
<evidence type="ECO:0000313" key="2">
    <source>
        <dbReference type="EMBL" id="MFC5753797.1"/>
    </source>
</evidence>
<dbReference type="InterPro" id="IPR024072">
    <property type="entry name" value="DHFR-like_dom_sf"/>
</dbReference>
<dbReference type="SUPFAM" id="SSF53597">
    <property type="entry name" value="Dihydrofolate reductase-like"/>
    <property type="match status" value="1"/>
</dbReference>
<accession>A0ABW1AGS9</accession>
<protein>
    <submittedName>
        <fullName evidence="2">Dihydrofolate reductase family protein</fullName>
    </submittedName>
</protein>
<evidence type="ECO:0000259" key="1">
    <source>
        <dbReference type="Pfam" id="PF01872"/>
    </source>
</evidence>
<dbReference type="Proteomes" id="UP001596074">
    <property type="component" value="Unassembled WGS sequence"/>
</dbReference>
<feature type="domain" description="Bacterial bifunctional deaminase-reductase C-terminal" evidence="1">
    <location>
        <begin position="2"/>
        <end position="177"/>
    </location>
</feature>
<dbReference type="Pfam" id="PF01872">
    <property type="entry name" value="RibD_C"/>
    <property type="match status" value="1"/>
</dbReference>
<dbReference type="RefSeq" id="WP_378291203.1">
    <property type="nucleotide sequence ID" value="NZ_JBHSON010000124.1"/>
</dbReference>
<dbReference type="InterPro" id="IPR002734">
    <property type="entry name" value="RibDG_C"/>
</dbReference>
<dbReference type="InterPro" id="IPR050765">
    <property type="entry name" value="Riboflavin_Biosynth_HTPR"/>
</dbReference>
<evidence type="ECO:0000313" key="3">
    <source>
        <dbReference type="Proteomes" id="UP001596074"/>
    </source>
</evidence>
<dbReference type="Gene3D" id="3.40.430.10">
    <property type="entry name" value="Dihydrofolate Reductase, subunit A"/>
    <property type="match status" value="1"/>
</dbReference>
<dbReference type="PANTHER" id="PTHR38011">
    <property type="entry name" value="DIHYDROFOLATE REDUCTASE FAMILY PROTEIN (AFU_ORTHOLOGUE AFUA_8G06820)"/>
    <property type="match status" value="1"/>
</dbReference>
<keyword evidence="3" id="KW-1185">Reference proteome</keyword>
<dbReference type="EMBL" id="JBHSON010000124">
    <property type="protein sequence ID" value="MFC5753797.1"/>
    <property type="molecule type" value="Genomic_DNA"/>
</dbReference>